<dbReference type="NCBIfam" id="NF033537">
    <property type="entry name" value="lasso_biosyn_B2"/>
    <property type="match status" value="1"/>
</dbReference>
<name>A0A2N5CQ88_9CAUL</name>
<evidence type="ECO:0000259" key="1">
    <source>
        <dbReference type="Pfam" id="PF13471"/>
    </source>
</evidence>
<dbReference type="EMBL" id="PJRQ01000039">
    <property type="protein sequence ID" value="PLR09969.1"/>
    <property type="molecule type" value="Genomic_DNA"/>
</dbReference>
<proteinExistence type="predicted"/>
<accession>A0A2N5CQ88</accession>
<dbReference type="KEGG" id="cfh:C1707_08270"/>
<dbReference type="Proteomes" id="UP000234483">
    <property type="component" value="Unassembled WGS sequence"/>
</dbReference>
<reference evidence="2 5" key="2">
    <citation type="submission" date="2018-01" db="EMBL/GenBank/DDBJ databases">
        <title>Complete genome sequence of Caulobacter flavus RHGG3.</title>
        <authorList>
            <person name="Yang E."/>
        </authorList>
    </citation>
    <scope>NUCLEOTIDE SEQUENCE [LARGE SCALE GENOMIC DNA]</scope>
    <source>
        <strain evidence="2 5">RHGG3</strain>
    </source>
</reference>
<dbReference type="SUPFAM" id="SSF54001">
    <property type="entry name" value="Cysteine proteinases"/>
    <property type="match status" value="1"/>
</dbReference>
<feature type="domain" description="Microcin J25-processing protein McjB C-terminal" evidence="1">
    <location>
        <begin position="103"/>
        <end position="199"/>
    </location>
</feature>
<evidence type="ECO:0000313" key="3">
    <source>
        <dbReference type="EMBL" id="PLR09969.1"/>
    </source>
</evidence>
<keyword evidence="5" id="KW-1185">Reference proteome</keyword>
<reference evidence="3 4" key="1">
    <citation type="submission" date="2017-12" db="EMBL/GenBank/DDBJ databases">
        <title>The genome sequence of Caulobacter flavus CGMCC1 15093.</title>
        <authorList>
            <person name="Gao J."/>
            <person name="Mao X."/>
            <person name="Sun J."/>
        </authorList>
    </citation>
    <scope>NUCLEOTIDE SEQUENCE [LARGE SCALE GENOMIC DNA]</scope>
    <source>
        <strain evidence="3 4">CGMCC1 15093</strain>
    </source>
</reference>
<dbReference type="AlphaFoldDB" id="A0A2N5CQ88"/>
<organism evidence="3 4">
    <name type="scientific">Caulobacter flavus</name>
    <dbReference type="NCBI Taxonomy" id="1679497"/>
    <lineage>
        <taxon>Bacteria</taxon>
        <taxon>Pseudomonadati</taxon>
        <taxon>Pseudomonadota</taxon>
        <taxon>Alphaproteobacteria</taxon>
        <taxon>Caulobacterales</taxon>
        <taxon>Caulobacteraceae</taxon>
        <taxon>Caulobacter</taxon>
    </lineage>
</organism>
<dbReference type="InterPro" id="IPR053521">
    <property type="entry name" value="McjB-like"/>
</dbReference>
<protein>
    <recommendedName>
        <fullName evidence="1">Microcin J25-processing protein McjB C-terminal domain-containing protein</fullName>
    </recommendedName>
</protein>
<gene>
    <name evidence="2" type="ORF">C1707_08270</name>
    <name evidence="3" type="ORF">CFHF_17935</name>
</gene>
<evidence type="ECO:0000313" key="4">
    <source>
        <dbReference type="Proteomes" id="UP000234483"/>
    </source>
</evidence>
<dbReference type="InterPro" id="IPR032708">
    <property type="entry name" value="McjB_C"/>
</dbReference>
<evidence type="ECO:0000313" key="5">
    <source>
        <dbReference type="Proteomes" id="UP000281192"/>
    </source>
</evidence>
<dbReference type="Proteomes" id="UP000281192">
    <property type="component" value="Chromosome"/>
</dbReference>
<dbReference type="InterPro" id="IPR038765">
    <property type="entry name" value="Papain-like_cys_pep_sf"/>
</dbReference>
<dbReference type="Pfam" id="PF13471">
    <property type="entry name" value="Transglut_core3"/>
    <property type="match status" value="1"/>
</dbReference>
<sequence>MRLGEDLVVLDARTNAYFCLPGAGDALGQQAGALRFADHALALAFDEAGFLDAEPFHHEAPPDAATQDLGLAVADRLSLRDLATVLGAWIWMLTAYHRQPFDRLLATARQGRKAPPSDTPAAMSALVAAFTRILPWLPFQGVCLYRSFLLLRVLRRRGYDARWVFGVHTWPFQAHCWLQVGDTVLDDTADRLTAFTPIMVV</sequence>
<evidence type="ECO:0000313" key="2">
    <source>
        <dbReference type="EMBL" id="AYV46249.1"/>
    </source>
</evidence>
<dbReference type="EMBL" id="CP026100">
    <property type="protein sequence ID" value="AYV46249.1"/>
    <property type="molecule type" value="Genomic_DNA"/>
</dbReference>